<accession>A0AAW9HVG0</accession>
<sequence length="236" mass="26403">MTAWTDSPVLGFDTETTGVDTTRDRIVTCSLILLQPDGSMTKKYWLINPGVPIPEQASRIHHITTDMVQAEGRPAPQALEEIASLLAEHMAQGFPAVAFNASYDFTLLEHDLFRNGLPTLKDRLGGQVSPVLDPYLIDRACDRYRRGKRRLENLTQHYGVNMDDAFHNAEADVLATLRILRAQIEAFPNISALSLPEVEALQRKADEEFQQFLVSVGRMSSVSSHWPVTEEPADKM</sequence>
<evidence type="ECO:0000259" key="4">
    <source>
        <dbReference type="SMART" id="SM00479"/>
    </source>
</evidence>
<feature type="domain" description="Exonuclease" evidence="4">
    <location>
        <begin position="8"/>
        <end position="189"/>
    </location>
</feature>
<evidence type="ECO:0000313" key="6">
    <source>
        <dbReference type="Proteomes" id="UP001281731"/>
    </source>
</evidence>
<evidence type="ECO:0000256" key="1">
    <source>
        <dbReference type="ARBA" id="ARBA00022722"/>
    </source>
</evidence>
<dbReference type="SUPFAM" id="SSF53098">
    <property type="entry name" value="Ribonuclease H-like"/>
    <property type="match status" value="1"/>
</dbReference>
<evidence type="ECO:0000256" key="3">
    <source>
        <dbReference type="ARBA" id="ARBA00022839"/>
    </source>
</evidence>
<dbReference type="InterPro" id="IPR013520">
    <property type="entry name" value="Ribonucl_H"/>
</dbReference>
<dbReference type="GO" id="GO:0005829">
    <property type="term" value="C:cytosol"/>
    <property type="evidence" value="ECO:0007669"/>
    <property type="project" value="TreeGrafter"/>
</dbReference>
<dbReference type="GO" id="GO:0008408">
    <property type="term" value="F:3'-5' exonuclease activity"/>
    <property type="evidence" value="ECO:0007669"/>
    <property type="project" value="TreeGrafter"/>
</dbReference>
<dbReference type="EMBL" id="JAWNGC010000003">
    <property type="protein sequence ID" value="MDY5154829.1"/>
    <property type="molecule type" value="Genomic_DNA"/>
</dbReference>
<dbReference type="PANTHER" id="PTHR30231:SF4">
    <property type="entry name" value="PROTEIN NEN2"/>
    <property type="match status" value="1"/>
</dbReference>
<comment type="caution">
    <text evidence="5">The sequence shown here is derived from an EMBL/GenBank/DDBJ whole genome shotgun (WGS) entry which is preliminary data.</text>
</comment>
<name>A0AAW9HVG0_9ACTO</name>
<keyword evidence="3 5" id="KW-0269">Exonuclease</keyword>
<reference evidence="5" key="1">
    <citation type="submission" date="2023-10" db="EMBL/GenBank/DDBJ databases">
        <title>Whole Genome based description of the genera Actinobaculum and Actinotignum reveals a complex phylogenetic relationship within the species included in the genus Actinotignum.</title>
        <authorList>
            <person name="Jensen C.S."/>
            <person name="Dargis R."/>
            <person name="Kemp M."/>
            <person name="Christensen J.J."/>
        </authorList>
    </citation>
    <scope>NUCLEOTIDE SEQUENCE</scope>
    <source>
        <strain evidence="5">SLA_B511</strain>
    </source>
</reference>
<dbReference type="Proteomes" id="UP001281731">
    <property type="component" value="Unassembled WGS sequence"/>
</dbReference>
<dbReference type="InterPro" id="IPR012337">
    <property type="entry name" value="RNaseH-like_sf"/>
</dbReference>
<gene>
    <name evidence="5" type="ORF">R6G80_03695</name>
</gene>
<dbReference type="Pfam" id="PF00929">
    <property type="entry name" value="RNase_T"/>
    <property type="match status" value="1"/>
</dbReference>
<protein>
    <submittedName>
        <fullName evidence="5">Exonuclease domain-containing protein</fullName>
    </submittedName>
</protein>
<keyword evidence="2" id="KW-0378">Hydrolase</keyword>
<dbReference type="AlphaFoldDB" id="A0AAW9HVG0"/>
<dbReference type="SMART" id="SM00479">
    <property type="entry name" value="EXOIII"/>
    <property type="match status" value="1"/>
</dbReference>
<dbReference type="NCBIfam" id="NF005927">
    <property type="entry name" value="PRK07942.1"/>
    <property type="match status" value="1"/>
</dbReference>
<evidence type="ECO:0000313" key="5">
    <source>
        <dbReference type="EMBL" id="MDY5154829.1"/>
    </source>
</evidence>
<dbReference type="InterPro" id="IPR036397">
    <property type="entry name" value="RNaseH_sf"/>
</dbReference>
<dbReference type="GO" id="GO:0003676">
    <property type="term" value="F:nucleic acid binding"/>
    <property type="evidence" value="ECO:0007669"/>
    <property type="project" value="InterPro"/>
</dbReference>
<dbReference type="PANTHER" id="PTHR30231">
    <property type="entry name" value="DNA POLYMERASE III SUBUNIT EPSILON"/>
    <property type="match status" value="1"/>
</dbReference>
<dbReference type="RefSeq" id="WP_320756445.1">
    <property type="nucleotide sequence ID" value="NZ_CP171105.1"/>
</dbReference>
<dbReference type="CDD" id="cd06127">
    <property type="entry name" value="DEDDh"/>
    <property type="match status" value="1"/>
</dbReference>
<evidence type="ECO:0000256" key="2">
    <source>
        <dbReference type="ARBA" id="ARBA00022801"/>
    </source>
</evidence>
<proteinExistence type="predicted"/>
<organism evidence="5 6">
    <name type="scientific">Actinotignum urinale</name>
    <dbReference type="NCBI Taxonomy" id="190146"/>
    <lineage>
        <taxon>Bacteria</taxon>
        <taxon>Bacillati</taxon>
        <taxon>Actinomycetota</taxon>
        <taxon>Actinomycetes</taxon>
        <taxon>Actinomycetales</taxon>
        <taxon>Actinomycetaceae</taxon>
        <taxon>Actinotignum</taxon>
    </lineage>
</organism>
<dbReference type="Gene3D" id="3.30.420.10">
    <property type="entry name" value="Ribonuclease H-like superfamily/Ribonuclease H"/>
    <property type="match status" value="1"/>
</dbReference>
<keyword evidence="1" id="KW-0540">Nuclease</keyword>